<dbReference type="PANTHER" id="PTHR12110">
    <property type="entry name" value="HYDROXYPYRUVATE ISOMERASE"/>
    <property type="match status" value="1"/>
</dbReference>
<feature type="domain" description="Xylose isomerase-like TIM barrel" evidence="1">
    <location>
        <begin position="33"/>
        <end position="247"/>
    </location>
</feature>
<organism evidence="2 3">
    <name type="scientific">Nakamurella alba</name>
    <dbReference type="NCBI Taxonomy" id="2665158"/>
    <lineage>
        <taxon>Bacteria</taxon>
        <taxon>Bacillati</taxon>
        <taxon>Actinomycetota</taxon>
        <taxon>Actinomycetes</taxon>
        <taxon>Nakamurellales</taxon>
        <taxon>Nakamurellaceae</taxon>
        <taxon>Nakamurella</taxon>
    </lineage>
</organism>
<evidence type="ECO:0000313" key="2">
    <source>
        <dbReference type="EMBL" id="MTD17239.1"/>
    </source>
</evidence>
<comment type="caution">
    <text evidence="2">The sequence shown here is derived from an EMBL/GenBank/DDBJ whole genome shotgun (WGS) entry which is preliminary data.</text>
</comment>
<dbReference type="RefSeq" id="WP_154771242.1">
    <property type="nucleotide sequence ID" value="NZ_WLYK01000017.1"/>
</dbReference>
<dbReference type="Proteomes" id="UP000460221">
    <property type="component" value="Unassembled WGS sequence"/>
</dbReference>
<dbReference type="EMBL" id="WLYK01000017">
    <property type="protein sequence ID" value="MTD17239.1"/>
    <property type="molecule type" value="Genomic_DNA"/>
</dbReference>
<proteinExistence type="predicted"/>
<dbReference type="SUPFAM" id="SSF51658">
    <property type="entry name" value="Xylose isomerase-like"/>
    <property type="match status" value="1"/>
</dbReference>
<dbReference type="PANTHER" id="PTHR12110:SF48">
    <property type="entry name" value="BLL3656 PROTEIN"/>
    <property type="match status" value="1"/>
</dbReference>
<dbReference type="InterPro" id="IPR050312">
    <property type="entry name" value="IolE/XylAMocC-like"/>
</dbReference>
<dbReference type="InterPro" id="IPR036237">
    <property type="entry name" value="Xyl_isomerase-like_sf"/>
</dbReference>
<name>A0A7K1FV53_9ACTN</name>
<accession>A0A7K1FV53</accession>
<evidence type="ECO:0000313" key="3">
    <source>
        <dbReference type="Proteomes" id="UP000460221"/>
    </source>
</evidence>
<protein>
    <submittedName>
        <fullName evidence="2">TIM barrel protein</fullName>
    </submittedName>
</protein>
<reference evidence="2 3" key="1">
    <citation type="submission" date="2019-11" db="EMBL/GenBank/DDBJ databases">
        <authorList>
            <person name="Jiang L.-Q."/>
        </authorList>
    </citation>
    <scope>NUCLEOTIDE SEQUENCE [LARGE SCALE GENOMIC DNA]</scope>
    <source>
        <strain evidence="2 3">YIM 132087</strain>
    </source>
</reference>
<dbReference type="AlphaFoldDB" id="A0A7K1FV53"/>
<dbReference type="Gene3D" id="3.20.20.150">
    <property type="entry name" value="Divalent-metal-dependent TIM barrel enzymes"/>
    <property type="match status" value="1"/>
</dbReference>
<dbReference type="Pfam" id="PF01261">
    <property type="entry name" value="AP_endonuc_2"/>
    <property type="match status" value="1"/>
</dbReference>
<keyword evidence="3" id="KW-1185">Reference proteome</keyword>
<evidence type="ECO:0000259" key="1">
    <source>
        <dbReference type="Pfam" id="PF01261"/>
    </source>
</evidence>
<dbReference type="InterPro" id="IPR013022">
    <property type="entry name" value="Xyl_isomerase-like_TIM-brl"/>
</dbReference>
<gene>
    <name evidence="2" type="ORF">GIS00_25235</name>
</gene>
<sequence length="272" mass="28619">MTLSLPTINWVRFPEGDTGIPEATRGLEDLLTTASDAGFGAVGIDLFTLEASGLKPAGVADALDSRGLRCTDVGVLSVGSDDGLAAAERLGGLAAAVGAPVCVTVIDVPPSADVAARLRASADVLAEYGVRMALEFLPYGPLSALEDTVDLCGQVGWSNCGVLLDSWHFFNSGSPWQVLSEMDGEQIAFVQINDAPPPITDDQRFESRFRRVVPGAGRFDLRRFLESLAAIGYRGVISPEVLSTDLQRRDPRDAAVMMRDALIALGVGGGDA</sequence>